<evidence type="ECO:0000313" key="1">
    <source>
        <dbReference type="EMBL" id="CEK91203.1"/>
    </source>
</evidence>
<dbReference type="AlphaFoldDB" id="A0A0B7BDY3"/>
<proteinExistence type="predicted"/>
<dbReference type="EMBL" id="HACG01044338">
    <property type="protein sequence ID" value="CEK91203.1"/>
    <property type="molecule type" value="Transcribed_RNA"/>
</dbReference>
<organism evidence="1">
    <name type="scientific">Arion vulgaris</name>
    <dbReference type="NCBI Taxonomy" id="1028688"/>
    <lineage>
        <taxon>Eukaryota</taxon>
        <taxon>Metazoa</taxon>
        <taxon>Spiralia</taxon>
        <taxon>Lophotrochozoa</taxon>
        <taxon>Mollusca</taxon>
        <taxon>Gastropoda</taxon>
        <taxon>Heterobranchia</taxon>
        <taxon>Euthyneura</taxon>
        <taxon>Panpulmonata</taxon>
        <taxon>Eupulmonata</taxon>
        <taxon>Stylommatophora</taxon>
        <taxon>Helicina</taxon>
        <taxon>Arionoidea</taxon>
        <taxon>Arionidae</taxon>
        <taxon>Arion</taxon>
    </lineage>
</organism>
<accession>A0A0B7BDY3</accession>
<sequence>MSYTSPCRTRPSLIKSACSNQNLSVVAAAAAETGESREVGLPVFVWQWRLAWIRSWKQHPPCSHLGRNVNRLQKSAINRIKCNSLQTTEVQQFIVNIMLQYN</sequence>
<name>A0A0B7BDY3_9EUPU</name>
<protein>
    <submittedName>
        <fullName evidence="1">Uncharacterized protein</fullName>
    </submittedName>
</protein>
<reference evidence="1" key="1">
    <citation type="submission" date="2014-12" db="EMBL/GenBank/DDBJ databases">
        <title>Insight into the proteome of Arion vulgaris.</title>
        <authorList>
            <person name="Aradska J."/>
            <person name="Bulat T."/>
            <person name="Smidak R."/>
            <person name="Sarate P."/>
            <person name="Gangsoo J."/>
            <person name="Sialana F."/>
            <person name="Bilban M."/>
            <person name="Lubec G."/>
        </authorList>
    </citation>
    <scope>NUCLEOTIDE SEQUENCE</scope>
    <source>
        <tissue evidence="1">Skin</tissue>
    </source>
</reference>
<feature type="non-terminal residue" evidence="1">
    <location>
        <position position="102"/>
    </location>
</feature>
<gene>
    <name evidence="1" type="primary">ORF181468</name>
</gene>